<dbReference type="EMBL" id="JAGMVJ010000021">
    <property type="protein sequence ID" value="KAH7074204.1"/>
    <property type="molecule type" value="Genomic_DNA"/>
</dbReference>
<evidence type="ECO:0000313" key="2">
    <source>
        <dbReference type="EMBL" id="KAH7074204.1"/>
    </source>
</evidence>
<protein>
    <submittedName>
        <fullName evidence="2">Uncharacterized protein</fullName>
    </submittedName>
</protein>
<sequence>MYKSHATAIHTAKGSTNRVGGSRNPKPCAWQLYPFGTILLLHSAPADCLQPGRARYIIRANWSTCFMRYKVLLPPGLSTFWCARLLALIYPAPKAAPLALRPKLSTTRLTWRQDMLYLSSHMLSNIRFCLIALPTSIQAADFAQQNSAGGPRGSKALMESRIFSGTTLKFEYASNPPIWATGQTDVRHRCAHAPPICISGGSSRFSSGIFPTRPPCPRRRRCAA</sequence>
<dbReference type="Proteomes" id="UP000813461">
    <property type="component" value="Unassembled WGS sequence"/>
</dbReference>
<evidence type="ECO:0000256" key="1">
    <source>
        <dbReference type="SAM" id="MobiDB-lite"/>
    </source>
</evidence>
<proteinExistence type="predicted"/>
<gene>
    <name evidence="2" type="ORF">FB567DRAFT_191675</name>
</gene>
<feature type="region of interest" description="Disordered" evidence="1">
    <location>
        <begin position="1"/>
        <end position="23"/>
    </location>
</feature>
<organism evidence="2 3">
    <name type="scientific">Paraphoma chrysanthemicola</name>
    <dbReference type="NCBI Taxonomy" id="798071"/>
    <lineage>
        <taxon>Eukaryota</taxon>
        <taxon>Fungi</taxon>
        <taxon>Dikarya</taxon>
        <taxon>Ascomycota</taxon>
        <taxon>Pezizomycotina</taxon>
        <taxon>Dothideomycetes</taxon>
        <taxon>Pleosporomycetidae</taxon>
        <taxon>Pleosporales</taxon>
        <taxon>Pleosporineae</taxon>
        <taxon>Phaeosphaeriaceae</taxon>
        <taxon>Paraphoma</taxon>
    </lineage>
</organism>
<name>A0A8K0VU69_9PLEO</name>
<keyword evidence="3" id="KW-1185">Reference proteome</keyword>
<reference evidence="2" key="1">
    <citation type="journal article" date="2021" name="Nat. Commun.">
        <title>Genetic determinants of endophytism in the Arabidopsis root mycobiome.</title>
        <authorList>
            <person name="Mesny F."/>
            <person name="Miyauchi S."/>
            <person name="Thiergart T."/>
            <person name="Pickel B."/>
            <person name="Atanasova L."/>
            <person name="Karlsson M."/>
            <person name="Huettel B."/>
            <person name="Barry K.W."/>
            <person name="Haridas S."/>
            <person name="Chen C."/>
            <person name="Bauer D."/>
            <person name="Andreopoulos W."/>
            <person name="Pangilinan J."/>
            <person name="LaButti K."/>
            <person name="Riley R."/>
            <person name="Lipzen A."/>
            <person name="Clum A."/>
            <person name="Drula E."/>
            <person name="Henrissat B."/>
            <person name="Kohler A."/>
            <person name="Grigoriev I.V."/>
            <person name="Martin F.M."/>
            <person name="Hacquard S."/>
        </authorList>
    </citation>
    <scope>NUCLEOTIDE SEQUENCE</scope>
    <source>
        <strain evidence="2">MPI-SDFR-AT-0120</strain>
    </source>
</reference>
<comment type="caution">
    <text evidence="2">The sequence shown here is derived from an EMBL/GenBank/DDBJ whole genome shotgun (WGS) entry which is preliminary data.</text>
</comment>
<accession>A0A8K0VU69</accession>
<evidence type="ECO:0000313" key="3">
    <source>
        <dbReference type="Proteomes" id="UP000813461"/>
    </source>
</evidence>
<dbReference type="AlphaFoldDB" id="A0A8K0VU69"/>